<dbReference type="AlphaFoldDB" id="A0A0K2TAU9"/>
<reference evidence="1" key="1">
    <citation type="submission" date="2014-05" db="EMBL/GenBank/DDBJ databases">
        <authorList>
            <person name="Chronopoulou M."/>
        </authorList>
    </citation>
    <scope>NUCLEOTIDE SEQUENCE</scope>
    <source>
        <tissue evidence="1">Whole organism</tissue>
    </source>
</reference>
<proteinExistence type="predicted"/>
<name>A0A0K2TAU9_LEPSM</name>
<feature type="non-terminal residue" evidence="1">
    <location>
        <position position="1"/>
    </location>
</feature>
<dbReference type="EMBL" id="HACA01005235">
    <property type="protein sequence ID" value="CDW22596.1"/>
    <property type="molecule type" value="Transcribed_RNA"/>
</dbReference>
<evidence type="ECO:0000313" key="1">
    <source>
        <dbReference type="EMBL" id="CDW22596.1"/>
    </source>
</evidence>
<protein>
    <submittedName>
        <fullName evidence="1">Uncharacterized protein</fullName>
    </submittedName>
</protein>
<sequence>QLLISFMRFFARYIKIFKFNLSNIISKMILFFTLQPNKKIGISRF</sequence>
<organism evidence="1">
    <name type="scientific">Lepeophtheirus salmonis</name>
    <name type="common">Salmon louse</name>
    <name type="synonym">Caligus salmonis</name>
    <dbReference type="NCBI Taxonomy" id="72036"/>
    <lineage>
        <taxon>Eukaryota</taxon>
        <taxon>Metazoa</taxon>
        <taxon>Ecdysozoa</taxon>
        <taxon>Arthropoda</taxon>
        <taxon>Crustacea</taxon>
        <taxon>Multicrustacea</taxon>
        <taxon>Hexanauplia</taxon>
        <taxon>Copepoda</taxon>
        <taxon>Siphonostomatoida</taxon>
        <taxon>Caligidae</taxon>
        <taxon>Lepeophtheirus</taxon>
    </lineage>
</organism>
<accession>A0A0K2TAU9</accession>